<proteinExistence type="predicted"/>
<evidence type="ECO:0000313" key="2">
    <source>
        <dbReference type="EMBL" id="MFD2213361.1"/>
    </source>
</evidence>
<comment type="caution">
    <text evidence="2">The sequence shown here is derived from an EMBL/GenBank/DDBJ whole genome shotgun (WGS) entry which is preliminary data.</text>
</comment>
<name>A0ABW5BUT6_9BACI</name>
<accession>A0ABW5BUT6</accession>
<dbReference type="RefSeq" id="WP_379050688.1">
    <property type="nucleotide sequence ID" value="NZ_JBHUIK010000001.1"/>
</dbReference>
<gene>
    <name evidence="2" type="ORF">ACFSKK_06600</name>
</gene>
<feature type="region of interest" description="Disordered" evidence="1">
    <location>
        <begin position="16"/>
        <end position="40"/>
    </location>
</feature>
<evidence type="ECO:0000313" key="3">
    <source>
        <dbReference type="Proteomes" id="UP001597318"/>
    </source>
</evidence>
<organism evidence="2 3">
    <name type="scientific">Metabacillus endolithicus</name>
    <dbReference type="NCBI Taxonomy" id="1535204"/>
    <lineage>
        <taxon>Bacteria</taxon>
        <taxon>Bacillati</taxon>
        <taxon>Bacillota</taxon>
        <taxon>Bacilli</taxon>
        <taxon>Bacillales</taxon>
        <taxon>Bacillaceae</taxon>
        <taxon>Metabacillus</taxon>
    </lineage>
</organism>
<feature type="compositionally biased region" description="Basic and acidic residues" evidence="1">
    <location>
        <begin position="16"/>
        <end position="29"/>
    </location>
</feature>
<dbReference type="Proteomes" id="UP001597318">
    <property type="component" value="Unassembled WGS sequence"/>
</dbReference>
<protein>
    <submittedName>
        <fullName evidence="2">Uncharacterized protein</fullName>
    </submittedName>
</protein>
<dbReference type="EMBL" id="JBHUIK010000001">
    <property type="protein sequence ID" value="MFD2213361.1"/>
    <property type="molecule type" value="Genomic_DNA"/>
</dbReference>
<reference evidence="3" key="1">
    <citation type="journal article" date="2019" name="Int. J. Syst. Evol. Microbiol.">
        <title>The Global Catalogue of Microorganisms (GCM) 10K type strain sequencing project: providing services to taxonomists for standard genome sequencing and annotation.</title>
        <authorList>
            <consortium name="The Broad Institute Genomics Platform"/>
            <consortium name="The Broad Institute Genome Sequencing Center for Infectious Disease"/>
            <person name="Wu L."/>
            <person name="Ma J."/>
        </authorList>
    </citation>
    <scope>NUCLEOTIDE SEQUENCE [LARGE SCALE GENOMIC DNA]</scope>
    <source>
        <strain evidence="3">CGMCC 1.15474</strain>
    </source>
</reference>
<keyword evidence="3" id="KW-1185">Reference proteome</keyword>
<evidence type="ECO:0000256" key="1">
    <source>
        <dbReference type="SAM" id="MobiDB-lite"/>
    </source>
</evidence>
<sequence length="250" mass="29222">MKTGLRHDEYVKKLLEQRKKEERKKDPIHESGVTFTSPAGSTSTEEIRVFNEYMEQANLFKITNAAPEQRKSLMLKRFFKMKRNQQVEIYSENGENTNYTLGKVTAIGRDFVMVTNLKDRIWFPYHSIISANVPSGIPNYSNSHQSYIFDNDLKKKLLHHFGQTVSKRDALIQQFYEETLNTNLKTWKGAWVKVFAKDGIYSGQIRDVQDHILYLSSMNKKPEIELKHIHSVNSLRFFSFLTIFSKKIGM</sequence>